<evidence type="ECO:0000313" key="2">
    <source>
        <dbReference type="Proteomes" id="UP000054538"/>
    </source>
</evidence>
<proteinExistence type="predicted"/>
<dbReference type="Proteomes" id="UP000054538">
    <property type="component" value="Unassembled WGS sequence"/>
</dbReference>
<keyword evidence="2" id="KW-1185">Reference proteome</keyword>
<reference evidence="1 2" key="1">
    <citation type="submission" date="2014-04" db="EMBL/GenBank/DDBJ databases">
        <authorList>
            <consortium name="DOE Joint Genome Institute"/>
            <person name="Kuo A."/>
            <person name="Kohler A."/>
            <person name="Jargeat P."/>
            <person name="Nagy L.G."/>
            <person name="Floudas D."/>
            <person name="Copeland A."/>
            <person name="Barry K.W."/>
            <person name="Cichocki N."/>
            <person name="Veneault-Fourrey C."/>
            <person name="LaButti K."/>
            <person name="Lindquist E.A."/>
            <person name="Lipzen A."/>
            <person name="Lundell T."/>
            <person name="Morin E."/>
            <person name="Murat C."/>
            <person name="Sun H."/>
            <person name="Tunlid A."/>
            <person name="Henrissat B."/>
            <person name="Grigoriev I.V."/>
            <person name="Hibbett D.S."/>
            <person name="Martin F."/>
            <person name="Nordberg H.P."/>
            <person name="Cantor M.N."/>
            <person name="Hua S.X."/>
        </authorList>
    </citation>
    <scope>NUCLEOTIDE SEQUENCE [LARGE SCALE GENOMIC DNA]</scope>
    <source>
        <strain evidence="1 2">Ve08.2h10</strain>
    </source>
</reference>
<gene>
    <name evidence="1" type="ORF">PAXRUDRAFT_825385</name>
</gene>
<evidence type="ECO:0000313" key="1">
    <source>
        <dbReference type="EMBL" id="KIK96993.1"/>
    </source>
</evidence>
<protein>
    <submittedName>
        <fullName evidence="1">Uncharacterized protein</fullName>
    </submittedName>
</protein>
<dbReference type="HOGENOM" id="CLU_3014810_0_0_1"/>
<dbReference type="EMBL" id="KN824957">
    <property type="protein sequence ID" value="KIK96993.1"/>
    <property type="molecule type" value="Genomic_DNA"/>
</dbReference>
<dbReference type="AlphaFoldDB" id="A0A0D0DTA6"/>
<name>A0A0D0DTA6_9AGAM</name>
<sequence>MYEASASKCPHGTTATHIPRYYVGAARRLGVHHRIMRRKKGNPSDRVPSLLAINEL</sequence>
<organism evidence="1 2">
    <name type="scientific">Paxillus rubicundulus Ve08.2h10</name>
    <dbReference type="NCBI Taxonomy" id="930991"/>
    <lineage>
        <taxon>Eukaryota</taxon>
        <taxon>Fungi</taxon>
        <taxon>Dikarya</taxon>
        <taxon>Basidiomycota</taxon>
        <taxon>Agaricomycotina</taxon>
        <taxon>Agaricomycetes</taxon>
        <taxon>Agaricomycetidae</taxon>
        <taxon>Boletales</taxon>
        <taxon>Paxilineae</taxon>
        <taxon>Paxillaceae</taxon>
        <taxon>Paxillus</taxon>
    </lineage>
</organism>
<dbReference type="InParanoid" id="A0A0D0DTA6"/>
<accession>A0A0D0DTA6</accession>
<reference evidence="2" key="2">
    <citation type="submission" date="2015-01" db="EMBL/GenBank/DDBJ databases">
        <title>Evolutionary Origins and Diversification of the Mycorrhizal Mutualists.</title>
        <authorList>
            <consortium name="DOE Joint Genome Institute"/>
            <consortium name="Mycorrhizal Genomics Consortium"/>
            <person name="Kohler A."/>
            <person name="Kuo A."/>
            <person name="Nagy L.G."/>
            <person name="Floudas D."/>
            <person name="Copeland A."/>
            <person name="Barry K.W."/>
            <person name="Cichocki N."/>
            <person name="Veneault-Fourrey C."/>
            <person name="LaButti K."/>
            <person name="Lindquist E.A."/>
            <person name="Lipzen A."/>
            <person name="Lundell T."/>
            <person name="Morin E."/>
            <person name="Murat C."/>
            <person name="Riley R."/>
            <person name="Ohm R."/>
            <person name="Sun H."/>
            <person name="Tunlid A."/>
            <person name="Henrissat B."/>
            <person name="Grigoriev I.V."/>
            <person name="Hibbett D.S."/>
            <person name="Martin F."/>
        </authorList>
    </citation>
    <scope>NUCLEOTIDE SEQUENCE [LARGE SCALE GENOMIC DNA]</scope>
    <source>
        <strain evidence="2">Ve08.2h10</strain>
    </source>
</reference>